<keyword evidence="2" id="KW-1185">Reference proteome</keyword>
<gene>
    <name evidence="1" type="ORF">EVAR_31801_1</name>
</gene>
<proteinExistence type="predicted"/>
<organism evidence="1 2">
    <name type="scientific">Eumeta variegata</name>
    <name type="common">Bagworm moth</name>
    <name type="synonym">Eumeta japonica</name>
    <dbReference type="NCBI Taxonomy" id="151549"/>
    <lineage>
        <taxon>Eukaryota</taxon>
        <taxon>Metazoa</taxon>
        <taxon>Ecdysozoa</taxon>
        <taxon>Arthropoda</taxon>
        <taxon>Hexapoda</taxon>
        <taxon>Insecta</taxon>
        <taxon>Pterygota</taxon>
        <taxon>Neoptera</taxon>
        <taxon>Endopterygota</taxon>
        <taxon>Lepidoptera</taxon>
        <taxon>Glossata</taxon>
        <taxon>Ditrysia</taxon>
        <taxon>Tineoidea</taxon>
        <taxon>Psychidae</taxon>
        <taxon>Oiketicinae</taxon>
        <taxon>Eumeta</taxon>
    </lineage>
</organism>
<name>A0A4C1W6U9_EUMVA</name>
<evidence type="ECO:0000313" key="1">
    <source>
        <dbReference type="EMBL" id="GBP45894.1"/>
    </source>
</evidence>
<sequence length="214" mass="23564">MRLAYFAISKRHFIVYHESEWETSTRAAVHAGRGAKAARRPTAPAYSLCFLFWPSFGPRLRSYEHRINSDVLDRPTTRAAVVDGAPALDPDIHSLLQSEISSRNRNRFDVHQSARSFDKHSARRQDTTVRVRTARGQRAERPHLFYLMGTNDWNYVLLSVQAPCLGNKSQNGASHDVGLSSSEGVYARCVAANRVVACAAGVASPLAARSAAGA</sequence>
<dbReference type="Proteomes" id="UP000299102">
    <property type="component" value="Unassembled WGS sequence"/>
</dbReference>
<protein>
    <submittedName>
        <fullName evidence="1">Uncharacterized protein</fullName>
    </submittedName>
</protein>
<comment type="caution">
    <text evidence="1">The sequence shown here is derived from an EMBL/GenBank/DDBJ whole genome shotgun (WGS) entry which is preliminary data.</text>
</comment>
<evidence type="ECO:0000313" key="2">
    <source>
        <dbReference type="Proteomes" id="UP000299102"/>
    </source>
</evidence>
<dbReference type="AlphaFoldDB" id="A0A4C1W6U9"/>
<reference evidence="1 2" key="1">
    <citation type="journal article" date="2019" name="Commun. Biol.">
        <title>The bagworm genome reveals a unique fibroin gene that provides high tensile strength.</title>
        <authorList>
            <person name="Kono N."/>
            <person name="Nakamura H."/>
            <person name="Ohtoshi R."/>
            <person name="Tomita M."/>
            <person name="Numata K."/>
            <person name="Arakawa K."/>
        </authorList>
    </citation>
    <scope>NUCLEOTIDE SEQUENCE [LARGE SCALE GENOMIC DNA]</scope>
</reference>
<accession>A0A4C1W6U9</accession>
<dbReference type="EMBL" id="BGZK01000473">
    <property type="protein sequence ID" value="GBP45894.1"/>
    <property type="molecule type" value="Genomic_DNA"/>
</dbReference>